<evidence type="ECO:0000256" key="1">
    <source>
        <dbReference type="ARBA" id="ARBA00004123"/>
    </source>
</evidence>
<comment type="subcellular location">
    <subcellularLocation>
        <location evidence="1">Nucleus</location>
    </subcellularLocation>
</comment>
<dbReference type="AlphaFoldDB" id="A0A0E0JC41"/>
<name>A0A0E0JC41_ORYNI</name>
<dbReference type="InterPro" id="IPR036955">
    <property type="entry name" value="AP2/ERF_dom_sf"/>
</dbReference>
<feature type="region of interest" description="Disordered" evidence="8">
    <location>
        <begin position="118"/>
        <end position="155"/>
    </location>
</feature>
<feature type="compositionally biased region" description="Polar residues" evidence="8">
    <location>
        <begin position="118"/>
        <end position="133"/>
    </location>
</feature>
<dbReference type="PANTHER" id="PTHR31241">
    <property type="entry name" value="DEHYDRATION-RESPONSIVE ELEMENT-BINDING PROTEIN 2C"/>
    <property type="match status" value="1"/>
</dbReference>
<dbReference type="PRINTS" id="PR00367">
    <property type="entry name" value="ETHRSPELEMNT"/>
</dbReference>
<dbReference type="SUPFAM" id="SSF54171">
    <property type="entry name" value="DNA-binding domain"/>
    <property type="match status" value="1"/>
</dbReference>
<dbReference type="EnsemblPlants" id="ONIVA12G16900.1">
    <property type="protein sequence ID" value="ONIVA12G16900.1"/>
    <property type="gene ID" value="ONIVA12G16900"/>
</dbReference>
<dbReference type="GO" id="GO:0006950">
    <property type="term" value="P:response to stress"/>
    <property type="evidence" value="ECO:0007669"/>
    <property type="project" value="TreeGrafter"/>
</dbReference>
<evidence type="ECO:0000256" key="7">
    <source>
        <dbReference type="ARBA" id="ARBA00024343"/>
    </source>
</evidence>
<feature type="region of interest" description="Disordered" evidence="8">
    <location>
        <begin position="216"/>
        <end position="255"/>
    </location>
</feature>
<reference evidence="10" key="1">
    <citation type="submission" date="2015-04" db="UniProtKB">
        <authorList>
            <consortium name="EnsemblPlants"/>
        </authorList>
    </citation>
    <scope>IDENTIFICATION</scope>
    <source>
        <strain evidence="10">SL10</strain>
    </source>
</reference>
<reference evidence="10" key="2">
    <citation type="submission" date="2018-04" db="EMBL/GenBank/DDBJ databases">
        <title>OnivRS2 (Oryza nivara Reference Sequence Version 2).</title>
        <authorList>
            <person name="Zhang J."/>
            <person name="Kudrna D."/>
            <person name="Lee S."/>
            <person name="Talag J."/>
            <person name="Rajasekar S."/>
            <person name="Welchert J."/>
            <person name="Hsing Y.-I."/>
            <person name="Wing R.A."/>
        </authorList>
    </citation>
    <scope>NUCLEOTIDE SEQUENCE [LARGE SCALE GENOMIC DNA]</scope>
    <source>
        <strain evidence="10">SL10</strain>
    </source>
</reference>
<dbReference type="PROSITE" id="PS51032">
    <property type="entry name" value="AP2_ERF"/>
    <property type="match status" value="1"/>
</dbReference>
<evidence type="ECO:0000313" key="11">
    <source>
        <dbReference type="Proteomes" id="UP000006591"/>
    </source>
</evidence>
<dbReference type="SMART" id="SM00380">
    <property type="entry name" value="AP2"/>
    <property type="match status" value="1"/>
</dbReference>
<dbReference type="OMA" id="FWIGTFD"/>
<evidence type="ECO:0000256" key="4">
    <source>
        <dbReference type="ARBA" id="ARBA00023125"/>
    </source>
</evidence>
<dbReference type="Pfam" id="PF00847">
    <property type="entry name" value="AP2"/>
    <property type="match status" value="1"/>
</dbReference>
<dbReference type="Gene3D" id="3.30.730.10">
    <property type="entry name" value="AP2/ERF domain"/>
    <property type="match status" value="1"/>
</dbReference>
<accession>A0A0E0JC41</accession>
<dbReference type="InterPro" id="IPR001471">
    <property type="entry name" value="AP2/ERF_dom"/>
</dbReference>
<feature type="compositionally biased region" description="Acidic residues" evidence="8">
    <location>
        <begin position="44"/>
        <end position="62"/>
    </location>
</feature>
<keyword evidence="11" id="KW-1185">Reference proteome</keyword>
<dbReference type="GO" id="GO:0005634">
    <property type="term" value="C:nucleus"/>
    <property type="evidence" value="ECO:0007669"/>
    <property type="project" value="UniProtKB-SubCell"/>
</dbReference>
<keyword evidence="6" id="KW-0539">Nucleus</keyword>
<keyword evidence="5" id="KW-0804">Transcription</keyword>
<dbReference type="PANTHER" id="PTHR31241:SF5">
    <property type="entry name" value="OS08G0521600 PROTEIN"/>
    <property type="match status" value="1"/>
</dbReference>
<protein>
    <recommendedName>
        <fullName evidence="9">AP2/ERF domain-containing protein</fullName>
    </recommendedName>
</protein>
<feature type="region of interest" description="Disordered" evidence="8">
    <location>
        <begin position="27"/>
        <end position="62"/>
    </location>
</feature>
<evidence type="ECO:0000256" key="8">
    <source>
        <dbReference type="SAM" id="MobiDB-lite"/>
    </source>
</evidence>
<keyword evidence="4" id="KW-0238">DNA-binding</keyword>
<dbReference type="GO" id="GO:0003700">
    <property type="term" value="F:DNA-binding transcription factor activity"/>
    <property type="evidence" value="ECO:0007669"/>
    <property type="project" value="InterPro"/>
</dbReference>
<evidence type="ECO:0000256" key="2">
    <source>
        <dbReference type="ARBA" id="ARBA00023015"/>
    </source>
</evidence>
<sequence length="323" mass="34271">MCGGGPDNHRAIAVAAAAELPPPSVVAVEMAPPHGHLPGKEVYNEEEEEEDDDDDDEYDGREFEEEFLRFSMMVDEEDDDDDDDEVEIIAVVPPPRWPLVGARGTTSAVESVTNLQARTSPLPNPVVPQTGTKASKRGDSGAKAKPAAAKKRRSKHGFLGVHQRTYGRWSAEIRDNVIKGSRFWIGTFDTALDAALAYDAVSRRLYGLNAKTNFPAAAGEDDLPPPPPPAKPCSSTKRPKKCNTSGDLGAAAAPPQAVDTPAAAAAGVELTSLLCSVAAQAQEVSDGWEFIQELLLLGGGVSPLDYLNGQELAGAAVGDLWSF</sequence>
<organism evidence="10">
    <name type="scientific">Oryza nivara</name>
    <name type="common">Indian wild rice</name>
    <name type="synonym">Oryza sativa f. spontanea</name>
    <dbReference type="NCBI Taxonomy" id="4536"/>
    <lineage>
        <taxon>Eukaryota</taxon>
        <taxon>Viridiplantae</taxon>
        <taxon>Streptophyta</taxon>
        <taxon>Embryophyta</taxon>
        <taxon>Tracheophyta</taxon>
        <taxon>Spermatophyta</taxon>
        <taxon>Magnoliopsida</taxon>
        <taxon>Liliopsida</taxon>
        <taxon>Poales</taxon>
        <taxon>Poaceae</taxon>
        <taxon>BOP clade</taxon>
        <taxon>Oryzoideae</taxon>
        <taxon>Oryzeae</taxon>
        <taxon>Oryzinae</taxon>
        <taxon>Oryza</taxon>
    </lineage>
</organism>
<proteinExistence type="inferred from homology"/>
<dbReference type="GO" id="GO:0045893">
    <property type="term" value="P:positive regulation of DNA-templated transcription"/>
    <property type="evidence" value="ECO:0007669"/>
    <property type="project" value="TreeGrafter"/>
</dbReference>
<keyword evidence="2" id="KW-0805">Transcription regulation</keyword>
<evidence type="ECO:0000256" key="6">
    <source>
        <dbReference type="ARBA" id="ARBA00023242"/>
    </source>
</evidence>
<feature type="domain" description="AP2/ERF" evidence="9">
    <location>
        <begin position="157"/>
        <end position="215"/>
    </location>
</feature>
<evidence type="ECO:0000313" key="10">
    <source>
        <dbReference type="EnsemblPlants" id="ONIVA12G16900.1"/>
    </source>
</evidence>
<dbReference type="Proteomes" id="UP000006591">
    <property type="component" value="Chromosome 12"/>
</dbReference>
<evidence type="ECO:0000256" key="5">
    <source>
        <dbReference type="ARBA" id="ARBA00023163"/>
    </source>
</evidence>
<evidence type="ECO:0000256" key="3">
    <source>
        <dbReference type="ARBA" id="ARBA00023016"/>
    </source>
</evidence>
<dbReference type="Gramene" id="ONIVA12G16900.1">
    <property type="protein sequence ID" value="ONIVA12G16900.1"/>
    <property type="gene ID" value="ONIVA12G16900"/>
</dbReference>
<dbReference type="STRING" id="4536.A0A0E0JC41"/>
<comment type="similarity">
    <text evidence="7">Belongs to the AP2/ERF transcription factor family. ERF subfamily.</text>
</comment>
<dbReference type="HOGENOM" id="CLU_078640_0_0_1"/>
<keyword evidence="3" id="KW-0346">Stress response</keyword>
<dbReference type="InterPro" id="IPR016177">
    <property type="entry name" value="DNA-bd_dom_sf"/>
</dbReference>
<dbReference type="GO" id="GO:0000976">
    <property type="term" value="F:transcription cis-regulatory region binding"/>
    <property type="evidence" value="ECO:0007669"/>
    <property type="project" value="TreeGrafter"/>
</dbReference>
<evidence type="ECO:0000259" key="9">
    <source>
        <dbReference type="PROSITE" id="PS51032"/>
    </source>
</evidence>